<feature type="region of interest" description="Disordered" evidence="2">
    <location>
        <begin position="413"/>
        <end position="441"/>
    </location>
</feature>
<feature type="region of interest" description="Disordered" evidence="2">
    <location>
        <begin position="99"/>
        <end position="122"/>
    </location>
</feature>
<feature type="coiled-coil region" evidence="1">
    <location>
        <begin position="215"/>
        <end position="242"/>
    </location>
</feature>
<dbReference type="EMBL" id="HBJA01145856">
    <property type="protein sequence ID" value="CAE0838796.1"/>
    <property type="molecule type" value="Transcribed_RNA"/>
</dbReference>
<sequence length="461" mass="51872">MPTYHTTASRSRSGPIRSERRSERYIGPEPTGTVTRLYDGADPIVVSGVGYDRGITVVETDRSYVPPPRLYADPIVVDDVYPLANARGKSTIDVRDDTYARFGRPSPRHTSPNRYTSPGRGFVSRIVDDDAAVVNYEDRIEVEVPRKSPRAGYSSQQPRYSKLSEGAPTFSGDWDRNAPSLDRGVRYTQGGYKKYAISEMKDMLREKDLEMEREHAQDEKTIAGLRNTISRLQQKVTLLEDERSNLVQGGTRAHDDTLALRKEVARLTRLLDDERATARKSDTWENKIKQQDDLIELQRRLLQMKDEEIRNLSQLAAAHKEQIAILYSQMNHKEIDEILDDNFDIKTIDLDTLAPESKQRILDLTRGKFGPGYEAHSTEKILVENIRTAYALDAADGVIDGKFKGVDIEASGTRTKEPYPKAGKAGKAGKSTGGDGDKVADLRRQLAKARKEREALGKNYK</sequence>
<feature type="compositionally biased region" description="Basic and acidic residues" evidence="2">
    <location>
        <begin position="17"/>
        <end position="26"/>
    </location>
</feature>
<name>A0A7S4LML7_9EUGL</name>
<dbReference type="AlphaFoldDB" id="A0A7S4LML7"/>
<evidence type="ECO:0000256" key="2">
    <source>
        <dbReference type="SAM" id="MobiDB-lite"/>
    </source>
</evidence>
<evidence type="ECO:0000256" key="1">
    <source>
        <dbReference type="SAM" id="Coils"/>
    </source>
</evidence>
<accession>A0A7S4LML7</accession>
<protein>
    <submittedName>
        <fullName evidence="3">Uncharacterized protein</fullName>
    </submittedName>
</protein>
<feature type="coiled-coil region" evidence="1">
    <location>
        <begin position="287"/>
        <end position="322"/>
    </location>
</feature>
<feature type="region of interest" description="Disordered" evidence="2">
    <location>
        <begin position="147"/>
        <end position="177"/>
    </location>
</feature>
<proteinExistence type="predicted"/>
<feature type="compositionally biased region" description="Polar residues" evidence="2">
    <location>
        <begin position="1"/>
        <end position="12"/>
    </location>
</feature>
<gene>
    <name evidence="3" type="ORF">EGYM00163_LOCUS50168</name>
</gene>
<feature type="compositionally biased region" description="Low complexity" evidence="2">
    <location>
        <begin position="421"/>
        <end position="430"/>
    </location>
</feature>
<keyword evidence="1" id="KW-0175">Coiled coil</keyword>
<feature type="region of interest" description="Disordered" evidence="2">
    <location>
        <begin position="1"/>
        <end position="30"/>
    </location>
</feature>
<reference evidence="3" key="1">
    <citation type="submission" date="2021-01" db="EMBL/GenBank/DDBJ databases">
        <authorList>
            <person name="Corre E."/>
            <person name="Pelletier E."/>
            <person name="Niang G."/>
            <person name="Scheremetjew M."/>
            <person name="Finn R."/>
            <person name="Kale V."/>
            <person name="Holt S."/>
            <person name="Cochrane G."/>
            <person name="Meng A."/>
            <person name="Brown T."/>
            <person name="Cohen L."/>
        </authorList>
    </citation>
    <scope>NUCLEOTIDE SEQUENCE</scope>
    <source>
        <strain evidence="3">CCMP1594</strain>
    </source>
</reference>
<organism evidence="3">
    <name type="scientific">Eutreptiella gymnastica</name>
    <dbReference type="NCBI Taxonomy" id="73025"/>
    <lineage>
        <taxon>Eukaryota</taxon>
        <taxon>Discoba</taxon>
        <taxon>Euglenozoa</taxon>
        <taxon>Euglenida</taxon>
        <taxon>Spirocuta</taxon>
        <taxon>Euglenophyceae</taxon>
        <taxon>Eutreptiales</taxon>
        <taxon>Eutreptiaceae</taxon>
        <taxon>Eutreptiella</taxon>
    </lineage>
</organism>
<evidence type="ECO:0000313" key="3">
    <source>
        <dbReference type="EMBL" id="CAE0838796.1"/>
    </source>
</evidence>